<accession>A0A7J8SKG3</accession>
<dbReference type="Proteomes" id="UP000593561">
    <property type="component" value="Unassembled WGS sequence"/>
</dbReference>
<protein>
    <submittedName>
        <fullName evidence="1">Uncharacterized protein</fullName>
    </submittedName>
</protein>
<proteinExistence type="predicted"/>
<sequence>MNLVLMKPLMLLLRLTVR</sequence>
<gene>
    <name evidence="1" type="ORF">Godav_004247</name>
</gene>
<dbReference type="AlphaFoldDB" id="A0A7J8SKG3"/>
<comment type="caution">
    <text evidence="1">The sequence shown here is derived from an EMBL/GenBank/DDBJ whole genome shotgun (WGS) entry which is preliminary data.</text>
</comment>
<dbReference type="EMBL" id="JABFAC010000010">
    <property type="protein sequence ID" value="MBA0626608.1"/>
    <property type="molecule type" value="Genomic_DNA"/>
</dbReference>
<name>A0A7J8SKG3_GOSDV</name>
<evidence type="ECO:0000313" key="2">
    <source>
        <dbReference type="Proteomes" id="UP000593561"/>
    </source>
</evidence>
<keyword evidence="2" id="KW-1185">Reference proteome</keyword>
<evidence type="ECO:0000313" key="1">
    <source>
        <dbReference type="EMBL" id="MBA0626608.1"/>
    </source>
</evidence>
<reference evidence="1 2" key="1">
    <citation type="journal article" date="2019" name="Genome Biol. Evol.">
        <title>Insights into the evolution of the New World diploid cottons (Gossypium, subgenus Houzingenia) based on genome sequencing.</title>
        <authorList>
            <person name="Grover C.E."/>
            <person name="Arick M.A. 2nd"/>
            <person name="Thrash A."/>
            <person name="Conover J.L."/>
            <person name="Sanders W.S."/>
            <person name="Peterson D.G."/>
            <person name="Frelichowski J.E."/>
            <person name="Scheffler J.A."/>
            <person name="Scheffler B.E."/>
            <person name="Wendel J.F."/>
        </authorList>
    </citation>
    <scope>NUCLEOTIDE SEQUENCE [LARGE SCALE GENOMIC DNA]</scope>
    <source>
        <strain evidence="1">27</strain>
        <tissue evidence="1">Leaf</tissue>
    </source>
</reference>
<organism evidence="1 2">
    <name type="scientific">Gossypium davidsonii</name>
    <name type="common">Davidson's cotton</name>
    <name type="synonym">Gossypium klotzschianum subsp. davidsonii</name>
    <dbReference type="NCBI Taxonomy" id="34287"/>
    <lineage>
        <taxon>Eukaryota</taxon>
        <taxon>Viridiplantae</taxon>
        <taxon>Streptophyta</taxon>
        <taxon>Embryophyta</taxon>
        <taxon>Tracheophyta</taxon>
        <taxon>Spermatophyta</taxon>
        <taxon>Magnoliopsida</taxon>
        <taxon>eudicotyledons</taxon>
        <taxon>Gunneridae</taxon>
        <taxon>Pentapetalae</taxon>
        <taxon>rosids</taxon>
        <taxon>malvids</taxon>
        <taxon>Malvales</taxon>
        <taxon>Malvaceae</taxon>
        <taxon>Malvoideae</taxon>
        <taxon>Gossypium</taxon>
    </lineage>
</organism>